<evidence type="ECO:0000313" key="1">
    <source>
        <dbReference type="EMBL" id="KAB7572091.1"/>
    </source>
</evidence>
<evidence type="ECO:0000313" key="2">
    <source>
        <dbReference type="Proteomes" id="UP000469871"/>
    </source>
</evidence>
<name>A0A7V7Y0U8_ENTFC</name>
<dbReference type="Proteomes" id="UP000469871">
    <property type="component" value="Unassembled WGS sequence"/>
</dbReference>
<dbReference type="SMR" id="A0A7V7Y0U8"/>
<dbReference type="AlphaFoldDB" id="A0A7V7Y0U8"/>
<dbReference type="EMBL" id="WEFP01000020">
    <property type="protein sequence ID" value="KAB7572091.1"/>
    <property type="molecule type" value="Genomic_DNA"/>
</dbReference>
<comment type="caution">
    <text evidence="1">The sequence shown here is derived from an EMBL/GenBank/DDBJ whole genome shotgun (WGS) entry which is preliminary data.</text>
</comment>
<accession>A0A7V7Y0U8</accession>
<organism evidence="1 2">
    <name type="scientific">Enterococcus faecium</name>
    <name type="common">Streptococcus faecium</name>
    <dbReference type="NCBI Taxonomy" id="1352"/>
    <lineage>
        <taxon>Bacteria</taxon>
        <taxon>Bacillati</taxon>
        <taxon>Bacillota</taxon>
        <taxon>Bacilli</taxon>
        <taxon>Lactobacillales</taxon>
        <taxon>Enterococcaceae</taxon>
        <taxon>Enterococcus</taxon>
    </lineage>
</organism>
<gene>
    <name evidence="1" type="ORF">GBM73_17915</name>
</gene>
<reference evidence="1 2" key="1">
    <citation type="submission" date="2019-10" db="EMBL/GenBank/DDBJ databases">
        <title>Evolutionary dynamics of vancomycin-resistant Enterococcus faecium during gastrointestinal tract colonization and bloodstream infection in immunocompromised pediatric patients.</title>
        <authorList>
            <person name="Chilambi G.S."/>
            <person name="Nordstrom H.R."/>
            <person name="Evans D.R."/>
            <person name="Ferrolino J."/>
            <person name="Hayden R.T."/>
            <person name="Maron G.M."/>
            <person name="Vo A.N."/>
            <person name="Gilmore M.S."/>
            <person name="Wolf J."/>
            <person name="Rosch J.W."/>
            <person name="Van Tyne D."/>
        </authorList>
    </citation>
    <scope>NUCLEOTIDE SEQUENCE [LARGE SCALE GENOMIC DNA]</scope>
    <source>
        <strain evidence="1 2">VRECG27</strain>
    </source>
</reference>
<proteinExistence type="predicted"/>
<dbReference type="RefSeq" id="WP_002305964.1">
    <property type="nucleotide sequence ID" value="NZ_CP035646.1"/>
</dbReference>
<sequence>MTDSTDKMTIKALADELGITKNTVRNYLVKAGYDLARYKKNGIILLDKELIGVARSIYRSKGGQLTGHLPVNSTGSDFPLEKENEFLRDQLAEKDKHISELTEMIRDQQKLTLLQQQKNDQLLLENQELKNRKWWQFWK</sequence>
<protein>
    <submittedName>
        <fullName evidence="1">Uncharacterized protein</fullName>
    </submittedName>
</protein>